<evidence type="ECO:0000313" key="1">
    <source>
        <dbReference type="EMBL" id="MDQ0567118.1"/>
    </source>
</evidence>
<keyword evidence="4" id="KW-1185">Reference proteome</keyword>
<dbReference type="RefSeq" id="WP_160767372.1">
    <property type="nucleotide sequence ID" value="NZ_JAUSWK010000003.1"/>
</dbReference>
<reference evidence="2 3" key="1">
    <citation type="submission" date="2019-12" db="EMBL/GenBank/DDBJ databases">
        <title>Genomic-based taxomic classification of the family Erythrobacteraceae.</title>
        <authorList>
            <person name="Xu L."/>
        </authorList>
    </citation>
    <scope>NUCLEOTIDE SEQUENCE [LARGE SCALE GENOMIC DNA]</scope>
    <source>
        <strain evidence="2 3">CGMCC 1.8703</strain>
    </source>
</reference>
<accession>A0A6I4UDK8</accession>
<dbReference type="Proteomes" id="UP001238601">
    <property type="component" value="Unassembled WGS sequence"/>
</dbReference>
<name>A0A6I4UDK8_9SPHN</name>
<comment type="caution">
    <text evidence="2">The sequence shown here is derived from an EMBL/GenBank/DDBJ whole genome shotgun (WGS) entry which is preliminary data.</text>
</comment>
<evidence type="ECO:0000313" key="2">
    <source>
        <dbReference type="EMBL" id="MXP36548.1"/>
    </source>
</evidence>
<proteinExistence type="predicted"/>
<dbReference type="Proteomes" id="UP000439914">
    <property type="component" value="Unassembled WGS sequence"/>
</dbReference>
<evidence type="ECO:0000313" key="4">
    <source>
        <dbReference type="Proteomes" id="UP001238601"/>
    </source>
</evidence>
<dbReference type="GeneID" id="93687485"/>
<organism evidence="2 3">
    <name type="scientific">Qipengyuania citrea</name>
    <dbReference type="NCBI Taxonomy" id="225971"/>
    <lineage>
        <taxon>Bacteria</taxon>
        <taxon>Pseudomonadati</taxon>
        <taxon>Pseudomonadota</taxon>
        <taxon>Alphaproteobacteria</taxon>
        <taxon>Sphingomonadales</taxon>
        <taxon>Erythrobacteraceae</taxon>
        <taxon>Qipengyuania</taxon>
    </lineage>
</organism>
<dbReference type="EMBL" id="WTYG01000004">
    <property type="protein sequence ID" value="MXP36548.1"/>
    <property type="molecule type" value="Genomic_DNA"/>
</dbReference>
<dbReference type="EMBL" id="JAUSWK010000003">
    <property type="protein sequence ID" value="MDQ0567118.1"/>
    <property type="molecule type" value="Genomic_DNA"/>
</dbReference>
<gene>
    <name evidence="2" type="ORF">GRI55_12330</name>
    <name evidence="1" type="ORF">QOZ97_002665</name>
</gene>
<evidence type="ECO:0000313" key="3">
    <source>
        <dbReference type="Proteomes" id="UP000439914"/>
    </source>
</evidence>
<sequence>MTGEDKINPPPLRDRARGVPVEVVYGVPISDAEFMRRRDVGRPVAQQLVDMTGEGGSPENGWAVRLNVYGEDGQPDPEALAQCDALRRAYRLPVLMEFSSARASIQ</sequence>
<protein>
    <submittedName>
        <fullName evidence="2">Uncharacterized protein</fullName>
    </submittedName>
</protein>
<dbReference type="AlphaFoldDB" id="A0A6I4UDK8"/>
<reference evidence="1 4" key="2">
    <citation type="submission" date="2023-07" db="EMBL/GenBank/DDBJ databases">
        <title>Genomic Encyclopedia of Type Strains, Phase IV (KMG-IV): sequencing the most valuable type-strain genomes for metagenomic binning, comparative biology and taxonomic classification.</title>
        <authorList>
            <person name="Goeker M."/>
        </authorList>
    </citation>
    <scope>NUCLEOTIDE SEQUENCE [LARGE SCALE GENOMIC DNA]</scope>
    <source>
        <strain evidence="1 4">DSM 14432</strain>
    </source>
</reference>